<dbReference type="GO" id="GO:0016020">
    <property type="term" value="C:membrane"/>
    <property type="evidence" value="ECO:0007669"/>
    <property type="project" value="UniProtKB-SubCell"/>
</dbReference>
<feature type="transmembrane region" description="Helical" evidence="9">
    <location>
        <begin position="339"/>
        <end position="358"/>
    </location>
</feature>
<evidence type="ECO:0000256" key="2">
    <source>
        <dbReference type="ARBA" id="ARBA00022448"/>
    </source>
</evidence>
<evidence type="ECO:0000259" key="10">
    <source>
        <dbReference type="PROSITE" id="PS50850"/>
    </source>
</evidence>
<proteinExistence type="inferred from homology"/>
<dbReference type="PANTHER" id="PTHR43791:SF103">
    <property type="entry name" value="MAJOR FACILITATOR SUPERFAMILY (MFS) PROFILE DOMAIN-CONTAINING PROTEIN-RELATED"/>
    <property type="match status" value="1"/>
</dbReference>
<evidence type="ECO:0000256" key="9">
    <source>
        <dbReference type="SAM" id="Phobius"/>
    </source>
</evidence>
<feature type="transmembrane region" description="Helical" evidence="9">
    <location>
        <begin position="370"/>
        <end position="388"/>
    </location>
</feature>
<reference evidence="11 12" key="1">
    <citation type="journal article" date="2020" name="bioRxiv">
        <title>A chromosome-scale genome assembly for the Fusarium oxysporum strain Fo5176 to establish a model Arabidopsis-fungal pathosystem.</title>
        <authorList>
            <person name="Fokkens L."/>
            <person name="Guo L."/>
            <person name="Dora S."/>
            <person name="Wang B."/>
            <person name="Ye K."/>
            <person name="Sanchez-Rodriguez C."/>
            <person name="Croll D."/>
        </authorList>
    </citation>
    <scope>NUCLEOTIDE SEQUENCE [LARGE SCALE GENOMIC DNA]</scope>
    <source>
        <strain evidence="11 12">Fo5176</strain>
    </source>
</reference>
<dbReference type="Pfam" id="PF04082">
    <property type="entry name" value="Fungal_trans"/>
    <property type="match status" value="1"/>
</dbReference>
<dbReference type="SUPFAM" id="SSF103473">
    <property type="entry name" value="MFS general substrate transporter"/>
    <property type="match status" value="1"/>
</dbReference>
<dbReference type="GO" id="GO:0003677">
    <property type="term" value="F:DNA binding"/>
    <property type="evidence" value="ECO:0007669"/>
    <property type="project" value="InterPro"/>
</dbReference>
<feature type="transmembrane region" description="Helical" evidence="9">
    <location>
        <begin position="111"/>
        <end position="131"/>
    </location>
</feature>
<dbReference type="Pfam" id="PF07690">
    <property type="entry name" value="MFS_1"/>
    <property type="match status" value="1"/>
</dbReference>
<keyword evidence="3 9" id="KW-0812">Transmembrane</keyword>
<feature type="transmembrane region" description="Helical" evidence="9">
    <location>
        <begin position="204"/>
        <end position="224"/>
    </location>
</feature>
<feature type="transmembrane region" description="Helical" evidence="9">
    <location>
        <begin position="309"/>
        <end position="333"/>
    </location>
</feature>
<dbReference type="GO" id="GO:0022857">
    <property type="term" value="F:transmembrane transporter activity"/>
    <property type="evidence" value="ECO:0007669"/>
    <property type="project" value="InterPro"/>
</dbReference>
<dbReference type="InterPro" id="IPR011701">
    <property type="entry name" value="MFS"/>
</dbReference>
<evidence type="ECO:0000256" key="3">
    <source>
        <dbReference type="ARBA" id="ARBA00022692"/>
    </source>
</evidence>
<evidence type="ECO:0000313" key="12">
    <source>
        <dbReference type="Proteomes" id="UP000593570"/>
    </source>
</evidence>
<dbReference type="Gene3D" id="1.20.1250.20">
    <property type="entry name" value="MFS general substrate transporter like domains"/>
    <property type="match status" value="1"/>
</dbReference>
<evidence type="ECO:0000256" key="7">
    <source>
        <dbReference type="ARBA" id="ARBA00023242"/>
    </source>
</evidence>
<evidence type="ECO:0000256" key="4">
    <source>
        <dbReference type="ARBA" id="ARBA00022989"/>
    </source>
</evidence>
<comment type="caution">
    <text evidence="11">The sequence shown here is derived from an EMBL/GenBank/DDBJ whole genome shotgun (WGS) entry which is preliminary data.</text>
</comment>
<feature type="transmembrane region" description="Helical" evidence="9">
    <location>
        <begin position="143"/>
        <end position="163"/>
    </location>
</feature>
<dbReference type="PROSITE" id="PS50850">
    <property type="entry name" value="MFS"/>
    <property type="match status" value="1"/>
</dbReference>
<sequence length="1094" mass="121934">MSLNSKSGEGPAKDMTQSIASDRVQDEVLELTKAQSKRLLLKTDLVVMPLAVLSMTLAFLDKNALGYAAIFGIKEDAHLKPQEYSWLSSIFYFGYLAMEFPNLWLMTKIPIGKYVGGCLTLWGVALCFMALCHNFAGLATIRFLLGVFEAAVLPCMMIINSMWYLRNEQPLRTAFWYNTFAGVFGGILSYAIGQINGSLSTWKYIFLIYGSCTILAGALVFFGLPDTPSKAWFFTEEEKKLANIRLAPNQTGIESKKKFQTAQILEALRDPKCYCIWLGVFGYALANAGITNFNPLIIAGYGFSKTKTVLMATPQAAVAMISQAILTTIAFFIPNLRCIFWIFGALMGLVGAVMVHSLDVATQRDASLAGVYLMGFYNVPWVFLLSLSSSNTAGATKKSFMGISIAIVYAVGNIVGPQFFLDRQAPTYALGIGSMLCAFALMAATGLAYYVLCAVENKKRDKQYGKTHDDTDAGLEAERSDKTDWQNPNFRYTINDLEARLRLVPTPNETVPEPEPEASGVNPEPRADLQKEAEEVGFLTTGGSDLYSGSKYVGSAAGSTFARIFFKQLNIVPSWDSGSQGSGLEQPLCESTAALPPQPIARALLNIYISRVHIWWPFLQLPHLRRVFHRIYESPRQCSDHEKFTLFAILALASCQLTTKDAQSPAMMDLNDSNAYFQTALRFFNNFSNHPRDLFGIQAALLLAIWMLDSSHSSHNNDLWQLSRYIMSAAIEAGLHRHNKDWGFTAEELEIRNRTWWCAYNLERQVATLTGRVLSIRDHAVHTMLPNSATFDALTPLESSMAPVLHKHNVEVIRHMITLRRIGGRILESIYIARGPSGTAMDTTFQQICATSDQIRRDLELWEQQLETMGLKPSREYSEMKIEYCLLQLLLHRPSPTFMVPSRQMASYCSKAASSAISHWSKVEGEYGISAICRCFRQLHDIILVGLAALYCDWQAMTLGQTGDEAQRPHRHFNETATCLDLIDRGVTYMRAPYLEKYKDLFQAVRNKVYAKTIFTSITPGAMDSTISPGTLSQGLIFNPNDDIMFSMGDGVEAYVNQVNEFLDGGGFNVDEALDAWYDALMGEIQNGDAQMME</sequence>
<comment type="subcellular location">
    <subcellularLocation>
        <location evidence="1">Membrane</location>
        <topology evidence="1">Multi-pass membrane protein</topology>
    </subcellularLocation>
</comment>
<keyword evidence="5 9" id="KW-0472">Membrane</keyword>
<feature type="transmembrane region" description="Helical" evidence="9">
    <location>
        <begin position="428"/>
        <end position="452"/>
    </location>
</feature>
<comment type="similarity">
    <text evidence="8">Belongs to the major facilitator superfamily. Allantoate permease family.</text>
</comment>
<accession>A0A8H6LSG8</accession>
<evidence type="ECO:0000256" key="5">
    <source>
        <dbReference type="ARBA" id="ARBA00023136"/>
    </source>
</evidence>
<dbReference type="InterPro" id="IPR020846">
    <property type="entry name" value="MFS_dom"/>
</dbReference>
<evidence type="ECO:0000256" key="6">
    <source>
        <dbReference type="ARBA" id="ARBA00023180"/>
    </source>
</evidence>
<keyword evidence="7" id="KW-0539">Nucleus</keyword>
<evidence type="ECO:0000256" key="1">
    <source>
        <dbReference type="ARBA" id="ARBA00004141"/>
    </source>
</evidence>
<dbReference type="AlphaFoldDB" id="A0A8H6LSG8"/>
<dbReference type="SMART" id="SM00906">
    <property type="entry name" value="Fungal_trans"/>
    <property type="match status" value="1"/>
</dbReference>
<feature type="transmembrane region" description="Helical" evidence="9">
    <location>
        <begin position="175"/>
        <end position="192"/>
    </location>
</feature>
<dbReference type="CDD" id="cd12148">
    <property type="entry name" value="fungal_TF_MHR"/>
    <property type="match status" value="1"/>
</dbReference>
<keyword evidence="6" id="KW-0325">Glycoprotein</keyword>
<protein>
    <recommendedName>
        <fullName evidence="10">Major facilitator superfamily (MFS) profile domain-containing protein</fullName>
    </recommendedName>
</protein>
<dbReference type="EMBL" id="JACDXP010000001">
    <property type="protein sequence ID" value="KAF6530418.1"/>
    <property type="molecule type" value="Genomic_DNA"/>
</dbReference>
<dbReference type="InterPro" id="IPR036259">
    <property type="entry name" value="MFS_trans_sf"/>
</dbReference>
<dbReference type="GO" id="GO:0008270">
    <property type="term" value="F:zinc ion binding"/>
    <property type="evidence" value="ECO:0007669"/>
    <property type="project" value="InterPro"/>
</dbReference>
<dbReference type="PANTHER" id="PTHR43791">
    <property type="entry name" value="PERMEASE-RELATED"/>
    <property type="match status" value="1"/>
</dbReference>
<keyword evidence="2" id="KW-0813">Transport</keyword>
<name>A0A8H6LSG8_FUSOX</name>
<evidence type="ECO:0000313" key="11">
    <source>
        <dbReference type="EMBL" id="KAF6530418.1"/>
    </source>
</evidence>
<keyword evidence="4 9" id="KW-1133">Transmembrane helix</keyword>
<organism evidence="11 12">
    <name type="scientific">Fusarium oxysporum f. sp. conglutinans</name>
    <dbReference type="NCBI Taxonomy" id="100902"/>
    <lineage>
        <taxon>Eukaryota</taxon>
        <taxon>Fungi</taxon>
        <taxon>Dikarya</taxon>
        <taxon>Ascomycota</taxon>
        <taxon>Pezizomycotina</taxon>
        <taxon>Sordariomycetes</taxon>
        <taxon>Hypocreomycetidae</taxon>
        <taxon>Hypocreales</taxon>
        <taxon>Nectriaceae</taxon>
        <taxon>Fusarium</taxon>
        <taxon>Fusarium oxysporum species complex</taxon>
    </lineage>
</organism>
<feature type="transmembrane region" description="Helical" evidence="9">
    <location>
        <begin position="46"/>
        <end position="72"/>
    </location>
</feature>
<feature type="transmembrane region" description="Helical" evidence="9">
    <location>
        <begin position="276"/>
        <end position="297"/>
    </location>
</feature>
<feature type="domain" description="Major facilitator superfamily (MFS) profile" evidence="10">
    <location>
        <begin position="47"/>
        <end position="458"/>
    </location>
</feature>
<dbReference type="GO" id="GO:0006351">
    <property type="term" value="P:DNA-templated transcription"/>
    <property type="evidence" value="ECO:0007669"/>
    <property type="project" value="InterPro"/>
</dbReference>
<feature type="transmembrane region" description="Helical" evidence="9">
    <location>
        <begin position="84"/>
        <end position="105"/>
    </location>
</feature>
<gene>
    <name evidence="11" type="ORF">HZS61_001730</name>
</gene>
<dbReference type="Proteomes" id="UP000593570">
    <property type="component" value="Unassembled WGS sequence"/>
</dbReference>
<feature type="transmembrane region" description="Helical" evidence="9">
    <location>
        <begin position="400"/>
        <end position="421"/>
    </location>
</feature>
<evidence type="ECO:0000256" key="8">
    <source>
        <dbReference type="ARBA" id="ARBA00037968"/>
    </source>
</evidence>
<dbReference type="FunFam" id="1.20.1250.20:FF:000064">
    <property type="entry name" value="MFS allantoate transporter"/>
    <property type="match status" value="1"/>
</dbReference>
<dbReference type="InterPro" id="IPR007219">
    <property type="entry name" value="XnlR_reg_dom"/>
</dbReference>